<dbReference type="AlphaFoldDB" id="A0A853B6A7"/>
<dbReference type="EMBL" id="JACCFK010000001">
    <property type="protein sequence ID" value="NYI90345.1"/>
    <property type="molecule type" value="Genomic_DNA"/>
</dbReference>
<proteinExistence type="predicted"/>
<dbReference type="CDD" id="cd06260">
    <property type="entry name" value="DUF820-like"/>
    <property type="match status" value="1"/>
</dbReference>
<comment type="caution">
    <text evidence="2">The sequence shown here is derived from an EMBL/GenBank/DDBJ whole genome shotgun (WGS) entry which is preliminary data.</text>
</comment>
<keyword evidence="2" id="KW-0378">Hydrolase</keyword>
<dbReference type="InterPro" id="IPR011335">
    <property type="entry name" value="Restrct_endonuc-II-like"/>
</dbReference>
<keyword evidence="3" id="KW-1185">Reference proteome</keyword>
<dbReference type="InterPro" id="IPR012296">
    <property type="entry name" value="Nuclease_put_TT1808"/>
</dbReference>
<dbReference type="Pfam" id="PF05685">
    <property type="entry name" value="Uma2"/>
    <property type="match status" value="1"/>
</dbReference>
<sequence length="186" mass="20549">MAAPAEPVKPDCLVPWHDDPWTVEEALELPEERGSRIELVDGALLVSPAPKSGHQRILQRLQIALLPVLPSGTELLPGINVRLPGQRLLIPDLAVVTTPDLDTVYYRARDVLLAAEIVSPSSRMLDRVLKRQLYAEAGVPFYLVVDPAGQAVLFELAEGEYRESARGEDGRLSFTEPFEATLDFTR</sequence>
<dbReference type="Gene3D" id="3.90.1570.10">
    <property type="entry name" value="tt1808, chain A"/>
    <property type="match status" value="1"/>
</dbReference>
<dbReference type="SUPFAM" id="SSF52980">
    <property type="entry name" value="Restriction endonuclease-like"/>
    <property type="match status" value="1"/>
</dbReference>
<accession>A0A853B6A7</accession>
<reference evidence="2 3" key="1">
    <citation type="submission" date="2020-07" db="EMBL/GenBank/DDBJ databases">
        <title>Sequencing the genomes of 1000 actinobacteria strains.</title>
        <authorList>
            <person name="Klenk H.-P."/>
        </authorList>
    </citation>
    <scope>NUCLEOTIDE SEQUENCE [LARGE SCALE GENOMIC DNA]</scope>
    <source>
        <strain evidence="2 3">DSM 104006</strain>
    </source>
</reference>
<protein>
    <submittedName>
        <fullName evidence="2">Uma2 family endonuclease</fullName>
    </submittedName>
</protein>
<dbReference type="InterPro" id="IPR008538">
    <property type="entry name" value="Uma2"/>
</dbReference>
<keyword evidence="2" id="KW-0255">Endonuclease</keyword>
<organism evidence="2 3">
    <name type="scientific">Amycolatopsis endophytica</name>
    <dbReference type="NCBI Taxonomy" id="860233"/>
    <lineage>
        <taxon>Bacteria</taxon>
        <taxon>Bacillati</taxon>
        <taxon>Actinomycetota</taxon>
        <taxon>Actinomycetes</taxon>
        <taxon>Pseudonocardiales</taxon>
        <taxon>Pseudonocardiaceae</taxon>
        <taxon>Amycolatopsis</taxon>
    </lineage>
</organism>
<feature type="domain" description="Putative restriction endonuclease" evidence="1">
    <location>
        <begin position="23"/>
        <end position="178"/>
    </location>
</feature>
<evidence type="ECO:0000313" key="3">
    <source>
        <dbReference type="Proteomes" id="UP000549616"/>
    </source>
</evidence>
<name>A0A853B6A7_9PSEU</name>
<evidence type="ECO:0000259" key="1">
    <source>
        <dbReference type="Pfam" id="PF05685"/>
    </source>
</evidence>
<dbReference type="GO" id="GO:0004519">
    <property type="term" value="F:endonuclease activity"/>
    <property type="evidence" value="ECO:0007669"/>
    <property type="project" value="UniProtKB-KW"/>
</dbReference>
<dbReference type="Proteomes" id="UP000549616">
    <property type="component" value="Unassembled WGS sequence"/>
</dbReference>
<dbReference type="PANTHER" id="PTHR35400:SF3">
    <property type="entry name" value="SLL1072 PROTEIN"/>
    <property type="match status" value="1"/>
</dbReference>
<evidence type="ECO:0000313" key="2">
    <source>
        <dbReference type="EMBL" id="NYI90345.1"/>
    </source>
</evidence>
<keyword evidence="2" id="KW-0540">Nuclease</keyword>
<gene>
    <name evidence="2" type="ORF">HNR02_003668</name>
</gene>
<dbReference type="RefSeq" id="WP_179774372.1">
    <property type="nucleotide sequence ID" value="NZ_JACCFK010000001.1"/>
</dbReference>
<dbReference type="PANTHER" id="PTHR35400">
    <property type="entry name" value="SLR1083 PROTEIN"/>
    <property type="match status" value="1"/>
</dbReference>